<evidence type="ECO:0000259" key="2">
    <source>
        <dbReference type="Pfam" id="PF13191"/>
    </source>
</evidence>
<proteinExistence type="predicted"/>
<dbReference type="Gene3D" id="3.40.50.300">
    <property type="entry name" value="P-loop containing nucleotide triphosphate hydrolases"/>
    <property type="match status" value="1"/>
</dbReference>
<keyword evidence="4" id="KW-1185">Reference proteome</keyword>
<organism evidence="3 4">
    <name type="scientific">Cylindrotheca closterium</name>
    <dbReference type="NCBI Taxonomy" id="2856"/>
    <lineage>
        <taxon>Eukaryota</taxon>
        <taxon>Sar</taxon>
        <taxon>Stramenopiles</taxon>
        <taxon>Ochrophyta</taxon>
        <taxon>Bacillariophyta</taxon>
        <taxon>Bacillariophyceae</taxon>
        <taxon>Bacillariophycidae</taxon>
        <taxon>Bacillariales</taxon>
        <taxon>Bacillariaceae</taxon>
        <taxon>Cylindrotheca</taxon>
    </lineage>
</organism>
<evidence type="ECO:0000313" key="3">
    <source>
        <dbReference type="EMBL" id="CAJ1936539.1"/>
    </source>
</evidence>
<protein>
    <recommendedName>
        <fullName evidence="2">Orc1-like AAA ATPase domain-containing protein</fullName>
    </recommendedName>
</protein>
<dbReference type="Proteomes" id="UP001295423">
    <property type="component" value="Unassembled WGS sequence"/>
</dbReference>
<dbReference type="PANTHER" id="PTHR43642">
    <property type="entry name" value="HYBRID SIGNAL TRANSDUCTION HISTIDINE KINASE G"/>
    <property type="match status" value="1"/>
</dbReference>
<dbReference type="InterPro" id="IPR053159">
    <property type="entry name" value="Hybrid_Histidine_Kinase"/>
</dbReference>
<name>A0AAD2FJY0_9STRA</name>
<sequence>MSEILTVSGDESGEMEPASLRSAESISDSEEFLFDTVTGRNSGSGNGISEIANDRLAELTINKLKFEEMGLVGRSEEFATLQNCLSRMMSSFQQPKQDDAENDSSDVPPESSLVQSLVKKELCFIKGFSGVGKTRLAQELKKEVANYENLVFVQGKFDVNNASERPYSALGKAFSAILRELRIQKKDSQIGVLLRNSSVGTAVGMLLNLIPELEKFGVTHKKTGWSKSSFDNSLHRWKFAFRSLTRVLTLVASPLVIVLDDLQRADLPSLEMIQHLISDIRNTNPLMIIGCFRSNEVDSYSVLTGKIDDLQRVKERYGFNVTDIALWSCELEDIHEMIMAMMAIDDQSISQDLAELCFKRTMGNPFFLVEFMKMLQREELISFSLGLMKWTFDVNEIEESTMSTANVATLLQNRIRFLSKDVQELLQLAACLGMNFRVETLLVLWKMRNPSQDESTILDEVRSMLSKAERELLVEGNGYNLYQWVHDKVQEAAMTLNTPDHLNAIQFQVGQQLLLGLDENLLEDDLFKITNLVNRGTEKINIEFAALNLRAAKKARSISAFEASARYAEKGINMLPSNVWIMDRSLALDLYTIGAHMQLISGNIDKADEYSKEIFNQKDISVMETLPMRIARAWTLSSVESKHAEATEYVIHLLRELGYNQIWRVGLAPAQALSAFRRTLKLIKEAPKDFYKSLEIVNDEKQGAISDLLHLLHYSSYMSGRLFLAAVSCCKDVELTMKQGITHNSARSFCNLGGFVLHLQEDYKTTLRLGECAFAIQDIIGEANKGITIQEAHTNGLCFAKPLQQSIPLLAEAYNLSMRAGDTEYANWSLLFSVAMVPYITGKKLGPLLEECQKALTHVEEGGRADHVVTLKLMIHLIKNLQGKNGRQSLRSTGAYFIPDEWKTTSIYIGTVHFTQCEILFFSDLEAAADISIQNGDLLKKSLPGTILTMIDNFHQAVSLYVMARRTKKRKYKVAAKRLRKILQRWEKAGNPNVVHFVMLLDAEDAALSKKIEAATEKYKQAIVFAGRNGELHHAGMFNERYADFLLDVCDDPEGAKYQFSNAIQYYQDWGADGKVGELQEKCERL</sequence>
<dbReference type="Pfam" id="PF13191">
    <property type="entry name" value="AAA_16"/>
    <property type="match status" value="1"/>
</dbReference>
<dbReference type="InterPro" id="IPR027417">
    <property type="entry name" value="P-loop_NTPase"/>
</dbReference>
<evidence type="ECO:0000313" key="4">
    <source>
        <dbReference type="Proteomes" id="UP001295423"/>
    </source>
</evidence>
<feature type="region of interest" description="Disordered" evidence="1">
    <location>
        <begin position="91"/>
        <end position="111"/>
    </location>
</feature>
<accession>A0AAD2FJY0</accession>
<feature type="domain" description="Orc1-like AAA ATPase" evidence="2">
    <location>
        <begin position="121"/>
        <end position="289"/>
    </location>
</feature>
<reference evidence="3" key="1">
    <citation type="submission" date="2023-08" db="EMBL/GenBank/DDBJ databases">
        <authorList>
            <person name="Audoor S."/>
            <person name="Bilcke G."/>
        </authorList>
    </citation>
    <scope>NUCLEOTIDE SEQUENCE</scope>
</reference>
<dbReference type="SUPFAM" id="SSF48452">
    <property type="entry name" value="TPR-like"/>
    <property type="match status" value="1"/>
</dbReference>
<feature type="region of interest" description="Disordered" evidence="1">
    <location>
        <begin position="1"/>
        <end position="27"/>
    </location>
</feature>
<dbReference type="EMBL" id="CAKOGP040000557">
    <property type="protein sequence ID" value="CAJ1936539.1"/>
    <property type="molecule type" value="Genomic_DNA"/>
</dbReference>
<dbReference type="InterPro" id="IPR011990">
    <property type="entry name" value="TPR-like_helical_dom_sf"/>
</dbReference>
<dbReference type="AlphaFoldDB" id="A0AAD2FJY0"/>
<dbReference type="PANTHER" id="PTHR43642:SF1">
    <property type="entry name" value="HYBRID SIGNAL TRANSDUCTION HISTIDINE KINASE G"/>
    <property type="match status" value="1"/>
</dbReference>
<dbReference type="SUPFAM" id="SSF52540">
    <property type="entry name" value="P-loop containing nucleoside triphosphate hydrolases"/>
    <property type="match status" value="1"/>
</dbReference>
<gene>
    <name evidence="3" type="ORF">CYCCA115_LOCUS5242</name>
</gene>
<dbReference type="InterPro" id="IPR041664">
    <property type="entry name" value="AAA_16"/>
</dbReference>
<evidence type="ECO:0000256" key="1">
    <source>
        <dbReference type="SAM" id="MobiDB-lite"/>
    </source>
</evidence>
<comment type="caution">
    <text evidence="3">The sequence shown here is derived from an EMBL/GenBank/DDBJ whole genome shotgun (WGS) entry which is preliminary data.</text>
</comment>